<organism evidence="4 6">
    <name type="scientific">Sphingobium yanoikuyae</name>
    <name type="common">Sphingomonas yanoikuyae</name>
    <dbReference type="NCBI Taxonomy" id="13690"/>
    <lineage>
        <taxon>Bacteria</taxon>
        <taxon>Pseudomonadati</taxon>
        <taxon>Pseudomonadota</taxon>
        <taxon>Alphaproteobacteria</taxon>
        <taxon>Sphingomonadales</taxon>
        <taxon>Sphingomonadaceae</taxon>
        <taxon>Sphingobium</taxon>
    </lineage>
</organism>
<dbReference type="OrthoDB" id="7511073at2"/>
<proteinExistence type="predicted"/>
<name>A0A177JLF7_SPHYA</name>
<dbReference type="Proteomes" id="UP000280708">
    <property type="component" value="Plasmid pF1"/>
</dbReference>
<evidence type="ECO:0000313" key="6">
    <source>
        <dbReference type="Proteomes" id="UP000077262"/>
    </source>
</evidence>
<keyword evidence="2" id="KW-1133">Transmembrane helix</keyword>
<reference evidence="3 7" key="2">
    <citation type="submission" date="2018-10" db="EMBL/GenBank/DDBJ databases">
        <title>Characterization and genome analysis of a novel bacterium Sphingobium yanoikuyae SJTF8 capable of degrading PAHs.</title>
        <authorList>
            <person name="Yin C."/>
            <person name="Xiong W."/>
            <person name="Liang R."/>
        </authorList>
    </citation>
    <scope>NUCLEOTIDE SEQUENCE [LARGE SCALE GENOMIC DNA]</scope>
    <source>
        <strain evidence="3 7">SJTF8</strain>
        <plasmid evidence="3">pF1</plasmid>
        <plasmid evidence="7">pf1</plasmid>
    </source>
</reference>
<keyword evidence="2" id="KW-0812">Transmembrane</keyword>
<evidence type="ECO:0000256" key="1">
    <source>
        <dbReference type="SAM" id="MobiDB-lite"/>
    </source>
</evidence>
<dbReference type="EMBL" id="LSTR01000059">
    <property type="protein sequence ID" value="OAH41075.1"/>
    <property type="molecule type" value="Genomic_DNA"/>
</dbReference>
<evidence type="ECO:0000313" key="5">
    <source>
        <dbReference type="EMBL" id="QNG49787.1"/>
    </source>
</evidence>
<keyword evidence="2" id="KW-0472">Membrane</keyword>
<gene>
    <name evidence="4" type="ORF">AX777_23680</name>
    <name evidence="3" type="ORF">EBF16_02355</name>
    <name evidence="5" type="ORF">H3V42_33515</name>
</gene>
<feature type="transmembrane region" description="Helical" evidence="2">
    <location>
        <begin position="30"/>
        <end position="49"/>
    </location>
</feature>
<evidence type="ECO:0000313" key="7">
    <source>
        <dbReference type="Proteomes" id="UP000280708"/>
    </source>
</evidence>
<keyword evidence="3" id="KW-0614">Plasmid</keyword>
<reference evidence="5 8" key="3">
    <citation type="submission" date="2020-07" db="EMBL/GenBank/DDBJ databases">
        <title>Whole genome sequence of Sphingobium yanoikuyae A3.</title>
        <authorList>
            <person name="Han S.-S."/>
        </authorList>
    </citation>
    <scope>NUCLEOTIDE SEQUENCE [LARGE SCALE GENOMIC DNA]</scope>
    <source>
        <strain evidence="5 8">A3</strain>
        <plasmid evidence="5 8">unnamed3</plasmid>
    </source>
</reference>
<sequence length="96" mass="10576">MLLAWLILLIAAGALMLIVALIVATLAHAAFGWWGVAVVAAFVLAAIFGKDPPTEPTSPRRKRKGLHLNDDPNPWYMQSQYRFGSGNSAAHNRWHK</sequence>
<geneLocation type="plasmid" evidence="3">
    <name>pF1</name>
</geneLocation>
<feature type="region of interest" description="Disordered" evidence="1">
    <location>
        <begin position="50"/>
        <end position="73"/>
    </location>
</feature>
<protein>
    <submittedName>
        <fullName evidence="4">Uncharacterized protein</fullName>
    </submittedName>
</protein>
<evidence type="ECO:0000313" key="4">
    <source>
        <dbReference type="EMBL" id="OAH41075.1"/>
    </source>
</evidence>
<geneLocation type="plasmid" evidence="7">
    <name>pf1</name>
</geneLocation>
<geneLocation type="plasmid" evidence="5 8">
    <name>unnamed3</name>
</geneLocation>
<dbReference type="EMBL" id="CP033227">
    <property type="protein sequence ID" value="AYO75829.1"/>
    <property type="molecule type" value="Genomic_DNA"/>
</dbReference>
<evidence type="ECO:0000313" key="3">
    <source>
        <dbReference type="EMBL" id="AYO75829.1"/>
    </source>
</evidence>
<dbReference type="Proteomes" id="UP000077262">
    <property type="component" value="Unassembled WGS sequence"/>
</dbReference>
<reference evidence="4 6" key="1">
    <citation type="submission" date="2016-02" db="EMBL/GenBank/DDBJ databases">
        <authorList>
            <person name="Wen L."/>
            <person name="He K."/>
            <person name="Yang H."/>
        </authorList>
    </citation>
    <scope>NUCLEOTIDE SEQUENCE [LARGE SCALE GENOMIC DNA]</scope>
    <source>
        <strain evidence="4 6">CD09_2</strain>
    </source>
</reference>
<dbReference type="AlphaFoldDB" id="A0A177JLF7"/>
<dbReference type="Proteomes" id="UP000515377">
    <property type="component" value="Plasmid unnamed3"/>
</dbReference>
<evidence type="ECO:0000256" key="2">
    <source>
        <dbReference type="SAM" id="Phobius"/>
    </source>
</evidence>
<evidence type="ECO:0000313" key="8">
    <source>
        <dbReference type="Proteomes" id="UP000515377"/>
    </source>
</evidence>
<dbReference type="EMBL" id="CP060127">
    <property type="protein sequence ID" value="QNG49787.1"/>
    <property type="molecule type" value="Genomic_DNA"/>
</dbReference>
<accession>A0A177JLF7</accession>